<dbReference type="AlphaFoldDB" id="A0AAW0G671"/>
<reference evidence="2 3" key="1">
    <citation type="submission" date="2022-09" db="EMBL/GenBank/DDBJ databases">
        <authorList>
            <person name="Palmer J.M."/>
        </authorList>
    </citation>
    <scope>NUCLEOTIDE SEQUENCE [LARGE SCALE GENOMIC DNA]</scope>
    <source>
        <strain evidence="2 3">DSM 7382</strain>
    </source>
</reference>
<dbReference type="GO" id="GO:0070824">
    <property type="term" value="C:SHREC complex"/>
    <property type="evidence" value="ECO:0007669"/>
    <property type="project" value="InterPro"/>
</dbReference>
<name>A0AAW0G671_9APHY</name>
<dbReference type="GO" id="GO:0033553">
    <property type="term" value="C:rDNA heterochromatin"/>
    <property type="evidence" value="ECO:0007669"/>
    <property type="project" value="TreeGrafter"/>
</dbReference>
<dbReference type="GO" id="GO:0030466">
    <property type="term" value="P:silent mating-type cassette heterochromatin formation"/>
    <property type="evidence" value="ECO:0007669"/>
    <property type="project" value="TreeGrafter"/>
</dbReference>
<dbReference type="GO" id="GO:0031934">
    <property type="term" value="C:mating-type region heterochromatin"/>
    <property type="evidence" value="ECO:0007669"/>
    <property type="project" value="TreeGrafter"/>
</dbReference>
<dbReference type="PANTHER" id="PTHR38046:SF1">
    <property type="entry name" value="CRYPTIC LOCI REGULATOR 2"/>
    <property type="match status" value="1"/>
</dbReference>
<accession>A0AAW0G671</accession>
<comment type="caution">
    <text evidence="2">The sequence shown here is derived from an EMBL/GenBank/DDBJ whole genome shotgun (WGS) entry which is preliminary data.</text>
</comment>
<dbReference type="InterPro" id="IPR038986">
    <property type="entry name" value="Clr2"/>
</dbReference>
<evidence type="ECO:0000313" key="3">
    <source>
        <dbReference type="Proteomes" id="UP001385951"/>
    </source>
</evidence>
<keyword evidence="3" id="KW-1185">Reference proteome</keyword>
<dbReference type="Proteomes" id="UP001385951">
    <property type="component" value="Unassembled WGS sequence"/>
</dbReference>
<evidence type="ECO:0000256" key="1">
    <source>
        <dbReference type="SAM" id="MobiDB-lite"/>
    </source>
</evidence>
<feature type="region of interest" description="Disordered" evidence="1">
    <location>
        <begin position="220"/>
        <end position="239"/>
    </location>
</feature>
<evidence type="ECO:0000313" key="2">
    <source>
        <dbReference type="EMBL" id="KAK7687892.1"/>
    </source>
</evidence>
<protein>
    <submittedName>
        <fullName evidence="2">Uncharacterized protein</fullName>
    </submittedName>
</protein>
<dbReference type="PANTHER" id="PTHR38046">
    <property type="entry name" value="CRYPTIC LOCI REGULATOR 2"/>
    <property type="match status" value="1"/>
</dbReference>
<sequence>MLRTSKRLPGPKQFVVPERANDVQRSVRKSDVFAPRFFRSEELVWCSLQHPIPSTSGLPKATIKLWPGIIEETSLKTSSSVIDPSLTNGETQELAVQQWTTKKRYHIWPPEEVLQGVRDELHHLVTEFPVEEMGQDQLGRLYEFDPTNEALVNDPSRYRKAVFSYTLGIQIASHIAQYWTPTDEWDYKFTIPPTIVQQTPTFQQTQSLHDMISATMASNAQNKTTPVPPPRFTGDSGLSPDELCSVRSDLLGASVMGMSSIPRTVTQTRYQGLWWGAKRIWQDELVRLKMARRRRKCNAIVAYSNNRY</sequence>
<dbReference type="EMBL" id="JASBNA010000012">
    <property type="protein sequence ID" value="KAK7687892.1"/>
    <property type="molecule type" value="Genomic_DNA"/>
</dbReference>
<gene>
    <name evidence="2" type="ORF">QCA50_009111</name>
</gene>
<organism evidence="2 3">
    <name type="scientific">Cerrena zonata</name>
    <dbReference type="NCBI Taxonomy" id="2478898"/>
    <lineage>
        <taxon>Eukaryota</taxon>
        <taxon>Fungi</taxon>
        <taxon>Dikarya</taxon>
        <taxon>Basidiomycota</taxon>
        <taxon>Agaricomycotina</taxon>
        <taxon>Agaricomycetes</taxon>
        <taxon>Polyporales</taxon>
        <taxon>Cerrenaceae</taxon>
        <taxon>Cerrena</taxon>
    </lineage>
</organism>
<proteinExistence type="predicted"/>